<gene>
    <name evidence="1" type="ORF">GCM10011396_54830</name>
</gene>
<comment type="caution">
    <text evidence="1">The sequence shown here is derived from an EMBL/GenBank/DDBJ whole genome shotgun (WGS) entry which is preliminary data.</text>
</comment>
<organism evidence="1 2">
    <name type="scientific">Undibacterium terreum</name>
    <dbReference type="NCBI Taxonomy" id="1224302"/>
    <lineage>
        <taxon>Bacteria</taxon>
        <taxon>Pseudomonadati</taxon>
        <taxon>Pseudomonadota</taxon>
        <taxon>Betaproteobacteria</taxon>
        <taxon>Burkholderiales</taxon>
        <taxon>Oxalobacteraceae</taxon>
        <taxon>Undibacterium</taxon>
    </lineage>
</organism>
<evidence type="ECO:0000313" key="2">
    <source>
        <dbReference type="Proteomes" id="UP000637423"/>
    </source>
</evidence>
<name>A0A916XQX3_9BURK</name>
<keyword evidence="2" id="KW-1185">Reference proteome</keyword>
<reference evidence="1" key="1">
    <citation type="journal article" date="2014" name="Int. J. Syst. Evol. Microbiol.">
        <title>Complete genome sequence of Corynebacterium casei LMG S-19264T (=DSM 44701T), isolated from a smear-ripened cheese.</title>
        <authorList>
            <consortium name="US DOE Joint Genome Institute (JGI-PGF)"/>
            <person name="Walter F."/>
            <person name="Albersmeier A."/>
            <person name="Kalinowski J."/>
            <person name="Ruckert C."/>
        </authorList>
    </citation>
    <scope>NUCLEOTIDE SEQUENCE</scope>
    <source>
        <strain evidence="1">CGMCC 1.10998</strain>
    </source>
</reference>
<reference evidence="1" key="2">
    <citation type="submission" date="2020-09" db="EMBL/GenBank/DDBJ databases">
        <authorList>
            <person name="Sun Q."/>
            <person name="Zhou Y."/>
        </authorList>
    </citation>
    <scope>NUCLEOTIDE SEQUENCE</scope>
    <source>
        <strain evidence="1">CGMCC 1.10998</strain>
    </source>
</reference>
<dbReference type="RefSeq" id="WP_188569370.1">
    <property type="nucleotide sequence ID" value="NZ_BMED01000009.1"/>
</dbReference>
<proteinExistence type="predicted"/>
<sequence>MTKPKEDFASLAMLEIGERISESYCEYELSLSISLLYADSTDIFWVLRPCNQRLAILKTSIPLWDY</sequence>
<dbReference type="AlphaFoldDB" id="A0A916XQX3"/>
<evidence type="ECO:0000313" key="1">
    <source>
        <dbReference type="EMBL" id="GGD00341.1"/>
    </source>
</evidence>
<dbReference type="Proteomes" id="UP000637423">
    <property type="component" value="Unassembled WGS sequence"/>
</dbReference>
<dbReference type="EMBL" id="BMED01000009">
    <property type="protein sequence ID" value="GGD00341.1"/>
    <property type="molecule type" value="Genomic_DNA"/>
</dbReference>
<protein>
    <submittedName>
        <fullName evidence="1">Uncharacterized protein</fullName>
    </submittedName>
</protein>
<accession>A0A916XQX3</accession>